<gene>
    <name evidence="2" type="primary">uvi31_2</name>
    <name evidence="2" type="ORF">K7432_013314</name>
</gene>
<comment type="caution">
    <text evidence="2">The sequence shown here is derived from an EMBL/GenBank/DDBJ whole genome shotgun (WGS) entry which is preliminary data.</text>
</comment>
<dbReference type="PANTHER" id="PTHR46230">
    <property type="match status" value="1"/>
</dbReference>
<reference evidence="2 3" key="1">
    <citation type="submission" date="2023-04" db="EMBL/GenBank/DDBJ databases">
        <title>Genome of Basidiobolus ranarum AG-B5.</title>
        <authorList>
            <person name="Stajich J.E."/>
            <person name="Carter-House D."/>
            <person name="Gryganskyi A."/>
        </authorList>
    </citation>
    <scope>NUCLEOTIDE SEQUENCE [LARGE SCALE GENOMIC DNA]</scope>
    <source>
        <strain evidence="2 3">AG-B5</strain>
    </source>
</reference>
<evidence type="ECO:0000313" key="2">
    <source>
        <dbReference type="EMBL" id="KAK9694723.1"/>
    </source>
</evidence>
<dbReference type="Pfam" id="PF01722">
    <property type="entry name" value="BolA"/>
    <property type="match status" value="1"/>
</dbReference>
<protein>
    <submittedName>
        <fullName evidence="2">BolA domain UV induced protein Uvi31</fullName>
    </submittedName>
</protein>
<dbReference type="Gene3D" id="3.30.300.90">
    <property type="entry name" value="BolA-like"/>
    <property type="match status" value="1"/>
</dbReference>
<evidence type="ECO:0000313" key="3">
    <source>
        <dbReference type="Proteomes" id="UP001479436"/>
    </source>
</evidence>
<keyword evidence="3" id="KW-1185">Reference proteome</keyword>
<dbReference type="Proteomes" id="UP001479436">
    <property type="component" value="Unassembled WGS sequence"/>
</dbReference>
<organism evidence="2 3">
    <name type="scientific">Basidiobolus ranarum</name>
    <dbReference type="NCBI Taxonomy" id="34480"/>
    <lineage>
        <taxon>Eukaryota</taxon>
        <taxon>Fungi</taxon>
        <taxon>Fungi incertae sedis</taxon>
        <taxon>Zoopagomycota</taxon>
        <taxon>Entomophthoromycotina</taxon>
        <taxon>Basidiobolomycetes</taxon>
        <taxon>Basidiobolales</taxon>
        <taxon>Basidiobolaceae</taxon>
        <taxon>Basidiobolus</taxon>
    </lineage>
</organism>
<proteinExistence type="inferred from homology"/>
<dbReference type="PIRSF" id="PIRSF003113">
    <property type="entry name" value="BolA"/>
    <property type="match status" value="1"/>
</dbReference>
<dbReference type="InterPro" id="IPR036065">
    <property type="entry name" value="BolA-like_sf"/>
</dbReference>
<dbReference type="EMBL" id="JASJQH010008165">
    <property type="protein sequence ID" value="KAK9694723.1"/>
    <property type="molecule type" value="Genomic_DNA"/>
</dbReference>
<comment type="similarity">
    <text evidence="1">Belongs to the BolA/IbaG family.</text>
</comment>
<accession>A0ABR2VQY3</accession>
<dbReference type="InterPro" id="IPR002634">
    <property type="entry name" value="BolA"/>
</dbReference>
<evidence type="ECO:0000256" key="1">
    <source>
        <dbReference type="RuleBase" id="RU003860"/>
    </source>
</evidence>
<dbReference type="SUPFAM" id="SSF82657">
    <property type="entry name" value="BolA-like"/>
    <property type="match status" value="1"/>
</dbReference>
<sequence>MSGPIYLSMEKKLTEGLKPEKLEIVNESHLHAHHAPMKGVTSKETHFRVYVVSDQFEGKNLMQRHRMIYSLLNDELAEGLHALALKTKTPKEVQVE</sequence>
<dbReference type="PANTHER" id="PTHR46230:SF7">
    <property type="entry name" value="BOLA-LIKE PROTEIN 1"/>
    <property type="match status" value="1"/>
</dbReference>
<name>A0ABR2VQY3_9FUNG</name>